<comment type="caution">
    <text evidence="1">The sequence shown here is derived from an EMBL/GenBank/DDBJ whole genome shotgun (WGS) entry which is preliminary data.</text>
</comment>
<sequence>MRIDRDCSESNRNWPYWYRNRNGGVEPVFWCIEPNCYSSTSVGARRSLRPSGTVAYCLGVSCRCPDGHGIVIDCLGVSCRCSAGLGDCLASSQTVRESPAGVKAVCVPFQTVWESPAGTLNAMSGQSSAFLFMSRIFLCSR</sequence>
<reference evidence="1" key="1">
    <citation type="journal article" date="2019" name="bioRxiv">
        <title>The Genome of the Zebra Mussel, Dreissena polymorpha: A Resource for Invasive Species Research.</title>
        <authorList>
            <person name="McCartney M.A."/>
            <person name="Auch B."/>
            <person name="Kono T."/>
            <person name="Mallez S."/>
            <person name="Zhang Y."/>
            <person name="Obille A."/>
            <person name="Becker A."/>
            <person name="Abrahante J.E."/>
            <person name="Garbe J."/>
            <person name="Badalamenti J.P."/>
            <person name="Herman A."/>
            <person name="Mangelson H."/>
            <person name="Liachko I."/>
            <person name="Sullivan S."/>
            <person name="Sone E.D."/>
            <person name="Koren S."/>
            <person name="Silverstein K.A.T."/>
            <person name="Beckman K.B."/>
            <person name="Gohl D.M."/>
        </authorList>
    </citation>
    <scope>NUCLEOTIDE SEQUENCE</scope>
    <source>
        <strain evidence="1">Duluth1</strain>
        <tissue evidence="1">Whole animal</tissue>
    </source>
</reference>
<proteinExistence type="predicted"/>
<dbReference type="EMBL" id="JAIWYP010000010">
    <property type="protein sequence ID" value="KAH3752133.1"/>
    <property type="molecule type" value="Genomic_DNA"/>
</dbReference>
<dbReference type="AlphaFoldDB" id="A0A9D4DNE4"/>
<reference evidence="1" key="2">
    <citation type="submission" date="2020-11" db="EMBL/GenBank/DDBJ databases">
        <authorList>
            <person name="McCartney M.A."/>
            <person name="Auch B."/>
            <person name="Kono T."/>
            <person name="Mallez S."/>
            <person name="Becker A."/>
            <person name="Gohl D.M."/>
            <person name="Silverstein K.A.T."/>
            <person name="Koren S."/>
            <person name="Bechman K.B."/>
            <person name="Herman A."/>
            <person name="Abrahante J.E."/>
            <person name="Garbe J."/>
        </authorList>
    </citation>
    <scope>NUCLEOTIDE SEQUENCE</scope>
    <source>
        <strain evidence="1">Duluth1</strain>
        <tissue evidence="1">Whole animal</tissue>
    </source>
</reference>
<gene>
    <name evidence="1" type="ORF">DPMN_186745</name>
</gene>
<keyword evidence="2" id="KW-1185">Reference proteome</keyword>
<evidence type="ECO:0000313" key="1">
    <source>
        <dbReference type="EMBL" id="KAH3752133.1"/>
    </source>
</evidence>
<protein>
    <submittedName>
        <fullName evidence="1">Uncharacterized protein</fullName>
    </submittedName>
</protein>
<name>A0A9D4DNE4_DREPO</name>
<evidence type="ECO:0000313" key="2">
    <source>
        <dbReference type="Proteomes" id="UP000828390"/>
    </source>
</evidence>
<accession>A0A9D4DNE4</accession>
<organism evidence="1 2">
    <name type="scientific">Dreissena polymorpha</name>
    <name type="common">Zebra mussel</name>
    <name type="synonym">Mytilus polymorpha</name>
    <dbReference type="NCBI Taxonomy" id="45954"/>
    <lineage>
        <taxon>Eukaryota</taxon>
        <taxon>Metazoa</taxon>
        <taxon>Spiralia</taxon>
        <taxon>Lophotrochozoa</taxon>
        <taxon>Mollusca</taxon>
        <taxon>Bivalvia</taxon>
        <taxon>Autobranchia</taxon>
        <taxon>Heteroconchia</taxon>
        <taxon>Euheterodonta</taxon>
        <taxon>Imparidentia</taxon>
        <taxon>Neoheterodontei</taxon>
        <taxon>Myida</taxon>
        <taxon>Dreissenoidea</taxon>
        <taxon>Dreissenidae</taxon>
        <taxon>Dreissena</taxon>
    </lineage>
</organism>
<dbReference type="Proteomes" id="UP000828390">
    <property type="component" value="Unassembled WGS sequence"/>
</dbReference>